<dbReference type="Proteomes" id="UP000800041">
    <property type="component" value="Unassembled WGS sequence"/>
</dbReference>
<gene>
    <name evidence="1" type="ORF">K402DRAFT_184059</name>
</gene>
<evidence type="ECO:0000313" key="1">
    <source>
        <dbReference type="EMBL" id="KAF1982946.1"/>
    </source>
</evidence>
<proteinExistence type="predicted"/>
<dbReference type="EMBL" id="ML977179">
    <property type="protein sequence ID" value="KAF1982946.1"/>
    <property type="molecule type" value="Genomic_DNA"/>
</dbReference>
<keyword evidence="2" id="KW-1185">Reference proteome</keyword>
<organism evidence="1 2">
    <name type="scientific">Aulographum hederae CBS 113979</name>
    <dbReference type="NCBI Taxonomy" id="1176131"/>
    <lineage>
        <taxon>Eukaryota</taxon>
        <taxon>Fungi</taxon>
        <taxon>Dikarya</taxon>
        <taxon>Ascomycota</taxon>
        <taxon>Pezizomycotina</taxon>
        <taxon>Dothideomycetes</taxon>
        <taxon>Pleosporomycetidae</taxon>
        <taxon>Aulographales</taxon>
        <taxon>Aulographaceae</taxon>
    </lineage>
</organism>
<name>A0A6G1GPQ0_9PEZI</name>
<dbReference type="AlphaFoldDB" id="A0A6G1GPQ0"/>
<reference evidence="1" key="1">
    <citation type="journal article" date="2020" name="Stud. Mycol.">
        <title>101 Dothideomycetes genomes: a test case for predicting lifestyles and emergence of pathogens.</title>
        <authorList>
            <person name="Haridas S."/>
            <person name="Albert R."/>
            <person name="Binder M."/>
            <person name="Bloem J."/>
            <person name="Labutti K."/>
            <person name="Salamov A."/>
            <person name="Andreopoulos B."/>
            <person name="Baker S."/>
            <person name="Barry K."/>
            <person name="Bills G."/>
            <person name="Bluhm B."/>
            <person name="Cannon C."/>
            <person name="Castanera R."/>
            <person name="Culley D."/>
            <person name="Daum C."/>
            <person name="Ezra D."/>
            <person name="Gonzalez J."/>
            <person name="Henrissat B."/>
            <person name="Kuo A."/>
            <person name="Liang C."/>
            <person name="Lipzen A."/>
            <person name="Lutzoni F."/>
            <person name="Magnuson J."/>
            <person name="Mondo S."/>
            <person name="Nolan M."/>
            <person name="Ohm R."/>
            <person name="Pangilinan J."/>
            <person name="Park H.-J."/>
            <person name="Ramirez L."/>
            <person name="Alfaro M."/>
            <person name="Sun H."/>
            <person name="Tritt A."/>
            <person name="Yoshinaga Y."/>
            <person name="Zwiers L.-H."/>
            <person name="Turgeon B."/>
            <person name="Goodwin S."/>
            <person name="Spatafora J."/>
            <person name="Crous P."/>
            <person name="Grigoriev I."/>
        </authorList>
    </citation>
    <scope>NUCLEOTIDE SEQUENCE</scope>
    <source>
        <strain evidence="1">CBS 113979</strain>
    </source>
</reference>
<evidence type="ECO:0000313" key="2">
    <source>
        <dbReference type="Proteomes" id="UP000800041"/>
    </source>
</evidence>
<protein>
    <submittedName>
        <fullName evidence="1">Uncharacterized protein</fullName>
    </submittedName>
</protein>
<accession>A0A6G1GPQ0</accession>
<sequence length="157" mass="18395">MVKYTREERGSYSSVICCPMSSSTHCPRARGKIPIFLRRRLKFLTVGYPESAKFPKSILDYSRMYLKQSHRIQSCYTCQLGKALTLRLNQHVCRPVFQVQPHRSNSLHPPTRANTRVDVVRLRRRDQNRTSTIPSSSSKFNLTDRTYFNRLHVQIHV</sequence>